<evidence type="ECO:0000256" key="3">
    <source>
        <dbReference type="SAM" id="MobiDB-lite"/>
    </source>
</evidence>
<feature type="binding site" evidence="2">
    <location>
        <begin position="118"/>
        <end position="121"/>
    </location>
    <ligand>
        <name>substrate</name>
    </ligand>
</feature>
<evidence type="ECO:0000313" key="4">
    <source>
        <dbReference type="EMBL" id="CAD8686605.1"/>
    </source>
</evidence>
<evidence type="ECO:0000256" key="2">
    <source>
        <dbReference type="PIRSR" id="PIRSR613078-2"/>
    </source>
</evidence>
<dbReference type="InterPro" id="IPR029033">
    <property type="entry name" value="His_PPase_superfam"/>
</dbReference>
<dbReference type="EMBL" id="HBFB01022994">
    <property type="protein sequence ID" value="CAD8686605.1"/>
    <property type="molecule type" value="Transcribed_RNA"/>
</dbReference>
<dbReference type="AlphaFoldDB" id="A0A7S0RT64"/>
<dbReference type="CDD" id="cd07067">
    <property type="entry name" value="HP_PGM_like"/>
    <property type="match status" value="1"/>
</dbReference>
<accession>A0A7S0RT64</accession>
<dbReference type="SUPFAM" id="SSF53254">
    <property type="entry name" value="Phosphoglycerate mutase-like"/>
    <property type="match status" value="1"/>
</dbReference>
<feature type="compositionally biased region" description="Low complexity" evidence="3">
    <location>
        <begin position="326"/>
        <end position="340"/>
    </location>
</feature>
<sequence length="352" mass="38391">MGLASALQRLLRPTSVPDVMAHLPARIILVRHAKSQDLDAVQAEGMPNHAIPLHQEGEAEAVAAGQRLSQYLQSTNPHWRVHLFCSPYKRSRQTAALMFGGLPSARVAGYQEEVLLREQDYGNFVTSAAQLASAKEERMRFGRFWYRFPSGESGADVLARMTLLQDHLVRDMVAGRFEGRDSVVLVTHGLTLRVFLMRWLHWSVDQFMGVYNPPGAQPLILEKRAHLPGADGAGGHHAHELMRAPFVPTATKSLYAMTPATKALLPGVSDEMASTSTDWALSKMGVVPAGHHHPHATHHNRLWTITLNATAHVPAKQQPLPEPGPAAANSQAAAQALPDGAARKTVESTSKS</sequence>
<evidence type="ECO:0000256" key="1">
    <source>
        <dbReference type="PIRSR" id="PIRSR613078-1"/>
    </source>
</evidence>
<dbReference type="Gene3D" id="3.40.50.1240">
    <property type="entry name" value="Phosphoglycerate mutase-like"/>
    <property type="match status" value="1"/>
</dbReference>
<feature type="binding site" evidence="2">
    <location>
        <position position="90"/>
    </location>
    <ligand>
        <name>substrate</name>
    </ligand>
</feature>
<proteinExistence type="predicted"/>
<dbReference type="InterPro" id="IPR013078">
    <property type="entry name" value="His_Pase_superF_clade-1"/>
</dbReference>
<protein>
    <recommendedName>
        <fullName evidence="5">Phosphoglycerate mutase-like protein</fullName>
    </recommendedName>
</protein>
<evidence type="ECO:0008006" key="5">
    <source>
        <dbReference type="Google" id="ProtNLM"/>
    </source>
</evidence>
<name>A0A7S0RT64_9CHLO</name>
<reference evidence="4" key="1">
    <citation type="submission" date="2021-01" db="EMBL/GenBank/DDBJ databases">
        <authorList>
            <person name="Corre E."/>
            <person name="Pelletier E."/>
            <person name="Niang G."/>
            <person name="Scheremetjew M."/>
            <person name="Finn R."/>
            <person name="Kale V."/>
            <person name="Holt S."/>
            <person name="Cochrane G."/>
            <person name="Meng A."/>
            <person name="Brown T."/>
            <person name="Cohen L."/>
        </authorList>
    </citation>
    <scope>NUCLEOTIDE SEQUENCE</scope>
    <source>
        <strain evidence="4">SAG 11-49</strain>
    </source>
</reference>
<feature type="active site" description="Tele-phosphohistidine intermediate" evidence="1">
    <location>
        <position position="32"/>
    </location>
</feature>
<feature type="active site" description="Proton donor/acceptor" evidence="1">
    <location>
        <position position="118"/>
    </location>
</feature>
<dbReference type="PANTHER" id="PTHR46192">
    <property type="entry name" value="BROAD-RANGE ACID PHOSPHATASE DET1"/>
    <property type="match status" value="1"/>
</dbReference>
<gene>
    <name evidence="4" type="ORF">CLEI1391_LOCUS12996</name>
</gene>
<dbReference type="SMART" id="SM00855">
    <property type="entry name" value="PGAM"/>
    <property type="match status" value="1"/>
</dbReference>
<feature type="region of interest" description="Disordered" evidence="3">
    <location>
        <begin position="315"/>
        <end position="352"/>
    </location>
</feature>
<organism evidence="4">
    <name type="scientific">Chlamydomonas leiostraca</name>
    <dbReference type="NCBI Taxonomy" id="1034604"/>
    <lineage>
        <taxon>Eukaryota</taxon>
        <taxon>Viridiplantae</taxon>
        <taxon>Chlorophyta</taxon>
        <taxon>core chlorophytes</taxon>
        <taxon>Chlorophyceae</taxon>
        <taxon>CS clade</taxon>
        <taxon>Chlamydomonadales</taxon>
        <taxon>Chlamydomonadaceae</taxon>
        <taxon>Chlamydomonas</taxon>
    </lineage>
</organism>
<dbReference type="InterPro" id="IPR052765">
    <property type="entry name" value="PGM-Related"/>
</dbReference>
<dbReference type="Pfam" id="PF00300">
    <property type="entry name" value="His_Phos_1"/>
    <property type="match status" value="1"/>
</dbReference>